<accession>A0A7T8HER8</accession>
<organism evidence="1 2">
    <name type="scientific">Caligus rogercresseyi</name>
    <name type="common">Sea louse</name>
    <dbReference type="NCBI Taxonomy" id="217165"/>
    <lineage>
        <taxon>Eukaryota</taxon>
        <taxon>Metazoa</taxon>
        <taxon>Ecdysozoa</taxon>
        <taxon>Arthropoda</taxon>
        <taxon>Crustacea</taxon>
        <taxon>Multicrustacea</taxon>
        <taxon>Hexanauplia</taxon>
        <taxon>Copepoda</taxon>
        <taxon>Siphonostomatoida</taxon>
        <taxon>Caligidae</taxon>
        <taxon>Caligus</taxon>
    </lineage>
</organism>
<keyword evidence="2" id="KW-1185">Reference proteome</keyword>
<protein>
    <submittedName>
        <fullName evidence="1">Uncharacterized protein</fullName>
    </submittedName>
</protein>
<proteinExistence type="predicted"/>
<gene>
    <name evidence="1" type="ORF">FKW44_009042</name>
</gene>
<evidence type="ECO:0000313" key="2">
    <source>
        <dbReference type="Proteomes" id="UP000595437"/>
    </source>
</evidence>
<dbReference type="EMBL" id="CP045895">
    <property type="protein sequence ID" value="QQP48662.1"/>
    <property type="molecule type" value="Genomic_DNA"/>
</dbReference>
<dbReference type="Proteomes" id="UP000595437">
    <property type="component" value="Chromosome 6"/>
</dbReference>
<sequence length="61" mass="6723">MAPIIGLTRDTSSQLLILEILKTKVPEVLKITKKAKDVVLRFSAGWPHPRIRPCGSNNVDG</sequence>
<evidence type="ECO:0000313" key="1">
    <source>
        <dbReference type="EMBL" id="QQP48662.1"/>
    </source>
</evidence>
<name>A0A7T8HER8_CALRO</name>
<reference evidence="2" key="1">
    <citation type="submission" date="2021-01" db="EMBL/GenBank/DDBJ databases">
        <title>Caligus Genome Assembly.</title>
        <authorList>
            <person name="Gallardo-Escarate C."/>
        </authorList>
    </citation>
    <scope>NUCLEOTIDE SEQUENCE [LARGE SCALE GENOMIC DNA]</scope>
</reference>
<dbReference type="AlphaFoldDB" id="A0A7T8HER8"/>